<dbReference type="PANTHER" id="PTHR30308:SF2">
    <property type="entry name" value="SSRA-BINDING PROTEIN"/>
    <property type="match status" value="1"/>
</dbReference>
<dbReference type="EMBL" id="SBKQ01000007">
    <property type="protein sequence ID" value="RXR32222.1"/>
    <property type="molecule type" value="Genomic_DNA"/>
</dbReference>
<dbReference type="InterPro" id="IPR023620">
    <property type="entry name" value="SmpB"/>
</dbReference>
<dbReference type="SUPFAM" id="SSF74982">
    <property type="entry name" value="Small protein B (SmpB)"/>
    <property type="match status" value="1"/>
</dbReference>
<reference evidence="5" key="1">
    <citation type="submission" date="2019-01" db="EMBL/GenBank/DDBJ databases">
        <title>Cytophagaceae bacterium strain CAR-16.</title>
        <authorList>
            <person name="Chen W.-M."/>
        </authorList>
    </citation>
    <scope>NUCLEOTIDE SEQUENCE [LARGE SCALE GENOMIC DNA]</scope>
    <source>
        <strain evidence="5">ICH-30</strain>
    </source>
</reference>
<organism evidence="4 5">
    <name type="scientific">Flavobacterium piscinae</name>
    <dbReference type="NCBI Taxonomy" id="2506424"/>
    <lineage>
        <taxon>Bacteria</taxon>
        <taxon>Pseudomonadati</taxon>
        <taxon>Bacteroidota</taxon>
        <taxon>Flavobacteriia</taxon>
        <taxon>Flavobacteriales</taxon>
        <taxon>Flavobacteriaceae</taxon>
        <taxon>Flavobacterium</taxon>
    </lineage>
</organism>
<name>A0A4Q1KQQ3_9FLAO</name>
<accession>A0A4Q1KQQ3</accession>
<sequence length="150" mass="17725">MQKTINILNKRAKFDYEILERYDAGIVLTGTEIKSIRMGKASITESFCEFHNNELFVINSQVEEYLFGTHYNHKAKSERKLLLNRKELKSLEKSMQNKGLTIVPLRLYINEKGFAKMEIALCRGKKNYDKRETIKDRDTKRDIDRVKKNF</sequence>
<proteinExistence type="inferred from homology"/>
<dbReference type="PROSITE" id="PS01317">
    <property type="entry name" value="SSRP"/>
    <property type="match status" value="1"/>
</dbReference>
<evidence type="ECO:0000256" key="2">
    <source>
        <dbReference type="ARBA" id="ARBA00022884"/>
    </source>
</evidence>
<dbReference type="Proteomes" id="UP000289734">
    <property type="component" value="Unassembled WGS sequence"/>
</dbReference>
<dbReference type="NCBIfam" id="TIGR00086">
    <property type="entry name" value="smpB"/>
    <property type="match status" value="1"/>
</dbReference>
<keyword evidence="1 3" id="KW-0963">Cytoplasm</keyword>
<evidence type="ECO:0000256" key="1">
    <source>
        <dbReference type="ARBA" id="ARBA00022490"/>
    </source>
</evidence>
<dbReference type="GO" id="GO:0003723">
    <property type="term" value="F:RNA binding"/>
    <property type="evidence" value="ECO:0007669"/>
    <property type="project" value="UniProtKB-UniRule"/>
</dbReference>
<dbReference type="GO" id="GO:0070930">
    <property type="term" value="P:trans-translation-dependent protein tagging"/>
    <property type="evidence" value="ECO:0007669"/>
    <property type="project" value="TreeGrafter"/>
</dbReference>
<dbReference type="AlphaFoldDB" id="A0A4Q1KQQ3"/>
<evidence type="ECO:0000313" key="4">
    <source>
        <dbReference type="EMBL" id="RXR32222.1"/>
    </source>
</evidence>
<evidence type="ECO:0000256" key="3">
    <source>
        <dbReference type="HAMAP-Rule" id="MF_00023"/>
    </source>
</evidence>
<comment type="function">
    <text evidence="3">Required for rescue of stalled ribosomes mediated by trans-translation. Binds to transfer-messenger RNA (tmRNA), required for stable association of tmRNA with ribosomes. tmRNA and SmpB together mimic tRNA shape, replacing the anticodon stem-loop with SmpB. tmRNA is encoded by the ssrA gene; the 2 termini fold to resemble tRNA(Ala) and it encodes a 'tag peptide', a short internal open reading frame. During trans-translation Ala-aminoacylated tmRNA acts like a tRNA, entering the A-site of stalled ribosomes, displacing the stalled mRNA. The ribosome then switches to translate the ORF on the tmRNA; the nascent peptide is terminated with the 'tag peptide' encoded by the tmRNA and targeted for degradation. The ribosome is freed to recommence translation, which seems to be the essential function of trans-translation.</text>
</comment>
<dbReference type="InterPro" id="IPR020081">
    <property type="entry name" value="SsrA-bd_prot_CS"/>
</dbReference>
<dbReference type="RefSeq" id="WP_129464337.1">
    <property type="nucleotide sequence ID" value="NZ_JACSXZ010000001.1"/>
</dbReference>
<keyword evidence="2 3" id="KW-0694">RNA-binding</keyword>
<dbReference type="Gene3D" id="2.40.280.10">
    <property type="match status" value="1"/>
</dbReference>
<comment type="caution">
    <text evidence="4">The sequence shown here is derived from an EMBL/GenBank/DDBJ whole genome shotgun (WGS) entry which is preliminary data.</text>
</comment>
<dbReference type="GO" id="GO:0070929">
    <property type="term" value="P:trans-translation"/>
    <property type="evidence" value="ECO:0007669"/>
    <property type="project" value="UniProtKB-UniRule"/>
</dbReference>
<comment type="subcellular location">
    <subcellularLocation>
        <location evidence="3">Cytoplasm</location>
    </subcellularLocation>
    <text evidence="3">The tmRNA-SmpB complex associates with stalled 70S ribosomes.</text>
</comment>
<comment type="similarity">
    <text evidence="3">Belongs to the SmpB family.</text>
</comment>
<gene>
    <name evidence="3 4" type="primary">smpB</name>
    <name evidence="4" type="ORF">EQG68_08255</name>
</gene>
<dbReference type="GO" id="GO:0005829">
    <property type="term" value="C:cytosol"/>
    <property type="evidence" value="ECO:0007669"/>
    <property type="project" value="TreeGrafter"/>
</dbReference>
<dbReference type="Pfam" id="PF01668">
    <property type="entry name" value="SmpB"/>
    <property type="match status" value="1"/>
</dbReference>
<evidence type="ECO:0000313" key="5">
    <source>
        <dbReference type="Proteomes" id="UP000289734"/>
    </source>
</evidence>
<dbReference type="InterPro" id="IPR000037">
    <property type="entry name" value="SsrA-bd_prot"/>
</dbReference>
<dbReference type="NCBIfam" id="NF003843">
    <property type="entry name" value="PRK05422.1"/>
    <property type="match status" value="1"/>
</dbReference>
<dbReference type="PANTHER" id="PTHR30308">
    <property type="entry name" value="TMRNA-BINDING COMPONENT OF TRANS-TRANSLATION TAGGING COMPLEX"/>
    <property type="match status" value="1"/>
</dbReference>
<dbReference type="OrthoDB" id="9805462at2"/>
<dbReference type="HAMAP" id="MF_00023">
    <property type="entry name" value="SmpB"/>
    <property type="match status" value="1"/>
</dbReference>
<protein>
    <recommendedName>
        <fullName evidence="3">SsrA-binding protein</fullName>
    </recommendedName>
    <alternativeName>
        <fullName evidence="3">Small protein B</fullName>
    </alternativeName>
</protein>
<keyword evidence="5" id="KW-1185">Reference proteome</keyword>